<feature type="region of interest" description="Disordered" evidence="1">
    <location>
        <begin position="1"/>
        <end position="34"/>
    </location>
</feature>
<comment type="caution">
    <text evidence="2">The sequence shown here is derived from an EMBL/GenBank/DDBJ whole genome shotgun (WGS) entry which is preliminary data.</text>
</comment>
<evidence type="ECO:0000313" key="3">
    <source>
        <dbReference type="Proteomes" id="UP001168338"/>
    </source>
</evidence>
<organism evidence="2 3">
    <name type="scientific">Methanoculleus frigidifontis</name>
    <dbReference type="NCBI Taxonomy" id="2584085"/>
    <lineage>
        <taxon>Archaea</taxon>
        <taxon>Methanobacteriati</taxon>
        <taxon>Methanobacteriota</taxon>
        <taxon>Stenosarchaea group</taxon>
        <taxon>Methanomicrobia</taxon>
        <taxon>Methanomicrobiales</taxon>
        <taxon>Methanomicrobiaceae</taxon>
        <taxon>Methanoculleus</taxon>
    </lineage>
</organism>
<dbReference type="RefSeq" id="WP_301663596.1">
    <property type="nucleotide sequence ID" value="NZ_VCYH01000003.1"/>
</dbReference>
<evidence type="ECO:0000256" key="1">
    <source>
        <dbReference type="SAM" id="MobiDB-lite"/>
    </source>
</evidence>
<proteinExistence type="predicted"/>
<gene>
    <name evidence="2" type="ORF">FGU65_06250</name>
</gene>
<dbReference type="EMBL" id="VCYH01000003">
    <property type="protein sequence ID" value="MDN7024493.1"/>
    <property type="molecule type" value="Genomic_DNA"/>
</dbReference>
<protein>
    <submittedName>
        <fullName evidence="2">Uncharacterized protein</fullName>
    </submittedName>
</protein>
<name>A0ABT8M993_9EURY</name>
<evidence type="ECO:0000313" key="2">
    <source>
        <dbReference type="EMBL" id="MDN7024493.1"/>
    </source>
</evidence>
<feature type="compositionally biased region" description="Low complexity" evidence="1">
    <location>
        <begin position="1"/>
        <end position="10"/>
    </location>
</feature>
<keyword evidence="3" id="KW-1185">Reference proteome</keyword>
<accession>A0ABT8M993</accession>
<dbReference type="Proteomes" id="UP001168338">
    <property type="component" value="Unassembled WGS sequence"/>
</dbReference>
<sequence length="63" mass="7013">MPTGRTSTRTVPRRRRARSTTRLITNDRDTTTKSTDVTYGRTITAGTDYAGEAGIFRTRCDGD</sequence>
<reference evidence="2" key="1">
    <citation type="submission" date="2019-05" db="EMBL/GenBank/DDBJ databases">
        <title>Methanoculleus sp. FWC-SCC1, a methanogenic archaeon isolated from deep marine cold seep.</title>
        <authorList>
            <person name="Chen Y.-W."/>
            <person name="Chen S.-C."/>
            <person name="Teng N.-H."/>
            <person name="Lai M.-C."/>
        </authorList>
    </citation>
    <scope>NUCLEOTIDE SEQUENCE</scope>
    <source>
        <strain evidence="2">FWC-SCC1</strain>
    </source>
</reference>